<keyword evidence="2 9" id="KW-0808">Transferase</keyword>
<keyword evidence="6" id="KW-0547">Nucleotide-binding</keyword>
<dbReference type="InterPro" id="IPR050264">
    <property type="entry name" value="Bact_CCA-adding_enz_type3_sf"/>
</dbReference>
<comment type="caution">
    <text evidence="13">The sequence shown here is derived from an EMBL/GenBank/DDBJ whole genome shotgun (WGS) entry which is preliminary data.</text>
</comment>
<name>A0A927R3U4_9BACL</name>
<dbReference type="GO" id="GO:0008033">
    <property type="term" value="P:tRNA processing"/>
    <property type="evidence" value="ECO:0007669"/>
    <property type="project" value="UniProtKB-KW"/>
</dbReference>
<dbReference type="Pfam" id="PF12627">
    <property type="entry name" value="PolyA_pol_RNAbd"/>
    <property type="match status" value="1"/>
</dbReference>
<dbReference type="Proteomes" id="UP000658225">
    <property type="component" value="Unassembled WGS sequence"/>
</dbReference>
<keyword evidence="3" id="KW-0819">tRNA processing</keyword>
<evidence type="ECO:0000259" key="12">
    <source>
        <dbReference type="Pfam" id="PF13735"/>
    </source>
</evidence>
<dbReference type="CDD" id="cd05398">
    <property type="entry name" value="NT_ClassII-CCAase"/>
    <property type="match status" value="1"/>
</dbReference>
<evidence type="ECO:0000259" key="10">
    <source>
        <dbReference type="Pfam" id="PF01743"/>
    </source>
</evidence>
<evidence type="ECO:0000313" key="13">
    <source>
        <dbReference type="EMBL" id="MBE1554133.1"/>
    </source>
</evidence>
<dbReference type="EMBL" id="JADBEL010000004">
    <property type="protein sequence ID" value="MBE1554133.1"/>
    <property type="molecule type" value="Genomic_DNA"/>
</dbReference>
<keyword evidence="5" id="KW-0479">Metal-binding</keyword>
<evidence type="ECO:0000256" key="4">
    <source>
        <dbReference type="ARBA" id="ARBA00022695"/>
    </source>
</evidence>
<evidence type="ECO:0000256" key="2">
    <source>
        <dbReference type="ARBA" id="ARBA00022679"/>
    </source>
</evidence>
<dbReference type="Pfam" id="PF13735">
    <property type="entry name" value="tRNA_NucTran2_2"/>
    <property type="match status" value="1"/>
</dbReference>
<keyword evidence="14" id="KW-1185">Reference proteome</keyword>
<dbReference type="GO" id="GO:0004810">
    <property type="term" value="F:CCA tRNA nucleotidyltransferase activity"/>
    <property type="evidence" value="ECO:0007669"/>
    <property type="project" value="UniProtKB-EC"/>
</dbReference>
<feature type="domain" description="tRNA nucleotidyltransferase/poly(A) polymerase RNA and SrmB- binding" evidence="11">
    <location>
        <begin position="171"/>
        <end position="225"/>
    </location>
</feature>
<dbReference type="GO" id="GO:0000166">
    <property type="term" value="F:nucleotide binding"/>
    <property type="evidence" value="ECO:0007669"/>
    <property type="project" value="UniProtKB-KW"/>
</dbReference>
<dbReference type="Gene3D" id="3.30.460.10">
    <property type="entry name" value="Beta Polymerase, domain 2"/>
    <property type="match status" value="1"/>
</dbReference>
<dbReference type="Gene3D" id="1.20.58.560">
    <property type="match status" value="1"/>
</dbReference>
<evidence type="ECO:0000256" key="9">
    <source>
        <dbReference type="RuleBase" id="RU003953"/>
    </source>
</evidence>
<evidence type="ECO:0000256" key="3">
    <source>
        <dbReference type="ARBA" id="ARBA00022694"/>
    </source>
</evidence>
<evidence type="ECO:0000256" key="6">
    <source>
        <dbReference type="ARBA" id="ARBA00022741"/>
    </source>
</evidence>
<dbReference type="PANTHER" id="PTHR46173">
    <property type="entry name" value="CCA TRNA NUCLEOTIDYLTRANSFERASE 1, MITOCHONDRIAL"/>
    <property type="match status" value="1"/>
</dbReference>
<dbReference type="NCBIfam" id="NF009814">
    <property type="entry name" value="PRK13299.1"/>
    <property type="match status" value="1"/>
</dbReference>
<dbReference type="Pfam" id="PF01743">
    <property type="entry name" value="PolyA_pol"/>
    <property type="match status" value="1"/>
</dbReference>
<dbReference type="RefSeq" id="WP_192597921.1">
    <property type="nucleotide sequence ID" value="NZ_JADBEL010000004.1"/>
</dbReference>
<sequence>MTNSFGTGPSREVIRCLEAAGYEAVFVGGAVRDYVLGKPATDMDIATSAQPDEVKVVFSNTVDLGTEHGTVLVLMQREPIEVTTYRTEGTYTDHRRPDEVQFVKSLREDLLRRDFTMNALAMTKEGELIDLFGGKQDIAHQIIKAVGNPANRFKEDALRMFRAVRFASVLGFAIEEDTYKAIAENAQQIRYISIERLKAEMDKLFNGIDPEKAFRYIQDSGLGIHLPLFPIKAARLISTVPYESAVEGWACFMVAGNFSPTDVMKAYKLSKHEQMVITAVNEAYEKRRFQPFSIGDYYTYDLQVLFTAEKLFQAYHADKEKISNTEIMHRKQSLPIQSVKDLKVDGKVLISWTGLKGGPWTGKWIGLIEHAVLHGRCDNDSNTIKEWFLHEFNREK</sequence>
<dbReference type="EC" id="3.1.3.-" evidence="13"/>
<dbReference type="GO" id="GO:0000049">
    <property type="term" value="F:tRNA binding"/>
    <property type="evidence" value="ECO:0007669"/>
    <property type="project" value="TreeGrafter"/>
</dbReference>
<dbReference type="EC" id="2.7.7.72" evidence="13"/>
<gene>
    <name evidence="13" type="ORF">H4683_001208</name>
</gene>
<comment type="cofactor">
    <cofactor evidence="1">
        <name>Mg(2+)</name>
        <dbReference type="ChEBI" id="CHEBI:18420"/>
    </cofactor>
</comment>
<accession>A0A927R3U4</accession>
<organism evidence="13 14">
    <name type="scientific">Sporosarcina limicola</name>
    <dbReference type="NCBI Taxonomy" id="34101"/>
    <lineage>
        <taxon>Bacteria</taxon>
        <taxon>Bacillati</taxon>
        <taxon>Bacillota</taxon>
        <taxon>Bacilli</taxon>
        <taxon>Bacillales</taxon>
        <taxon>Caryophanaceae</taxon>
        <taxon>Sporosarcina</taxon>
    </lineage>
</organism>
<evidence type="ECO:0000256" key="1">
    <source>
        <dbReference type="ARBA" id="ARBA00001946"/>
    </source>
</evidence>
<dbReference type="SUPFAM" id="SSF81891">
    <property type="entry name" value="Poly A polymerase C-terminal region-like"/>
    <property type="match status" value="1"/>
</dbReference>
<dbReference type="InterPro" id="IPR032810">
    <property type="entry name" value="CCA-adding_enz_C"/>
</dbReference>
<evidence type="ECO:0000256" key="7">
    <source>
        <dbReference type="ARBA" id="ARBA00022842"/>
    </source>
</evidence>
<keyword evidence="7" id="KW-0460">Magnesium</keyword>
<dbReference type="EC" id="3.1.4.-" evidence="13"/>
<keyword evidence="4 13" id="KW-0548">Nucleotidyltransferase</keyword>
<evidence type="ECO:0000313" key="14">
    <source>
        <dbReference type="Proteomes" id="UP000658225"/>
    </source>
</evidence>
<dbReference type="SUPFAM" id="SSF81301">
    <property type="entry name" value="Nucleotidyltransferase"/>
    <property type="match status" value="1"/>
</dbReference>
<protein>
    <submittedName>
        <fullName evidence="13">tRNA nucleotidyltransferase (CCA-adding enzyme)</fullName>
        <ecNumber evidence="13">2.7.7.72</ecNumber>
        <ecNumber evidence="13">3.1.3.-</ecNumber>
        <ecNumber evidence="13">3.1.4.-</ecNumber>
    </submittedName>
</protein>
<dbReference type="InterPro" id="IPR032828">
    <property type="entry name" value="PolyA_RNA-bd"/>
</dbReference>
<dbReference type="AlphaFoldDB" id="A0A927R3U4"/>
<dbReference type="Gene3D" id="1.10.3090.10">
    <property type="entry name" value="cca-adding enzyme, domain 2"/>
    <property type="match status" value="1"/>
</dbReference>
<feature type="domain" description="CCA-adding enzyme C-terminal" evidence="12">
    <location>
        <begin position="244"/>
        <end position="387"/>
    </location>
</feature>
<dbReference type="InterPro" id="IPR002646">
    <property type="entry name" value="PolA_pol_head_dom"/>
</dbReference>
<feature type="domain" description="Poly A polymerase head" evidence="10">
    <location>
        <begin position="26"/>
        <end position="143"/>
    </location>
</feature>
<dbReference type="PANTHER" id="PTHR46173:SF1">
    <property type="entry name" value="CCA TRNA NUCLEOTIDYLTRANSFERASE 1, MITOCHONDRIAL"/>
    <property type="match status" value="1"/>
</dbReference>
<evidence type="ECO:0000256" key="5">
    <source>
        <dbReference type="ARBA" id="ARBA00022723"/>
    </source>
</evidence>
<comment type="similarity">
    <text evidence="9">Belongs to the tRNA nucleotidyltransferase/poly(A) polymerase family.</text>
</comment>
<keyword evidence="8 9" id="KW-0694">RNA-binding</keyword>
<dbReference type="Gene3D" id="1.10.246.80">
    <property type="match status" value="1"/>
</dbReference>
<dbReference type="InterPro" id="IPR043519">
    <property type="entry name" value="NT_sf"/>
</dbReference>
<proteinExistence type="inferred from homology"/>
<dbReference type="GO" id="GO:0046872">
    <property type="term" value="F:metal ion binding"/>
    <property type="evidence" value="ECO:0007669"/>
    <property type="project" value="UniProtKB-KW"/>
</dbReference>
<evidence type="ECO:0000256" key="8">
    <source>
        <dbReference type="ARBA" id="ARBA00022884"/>
    </source>
</evidence>
<reference evidence="13" key="1">
    <citation type="submission" date="2020-10" db="EMBL/GenBank/DDBJ databases">
        <title>Genomic Encyclopedia of Type Strains, Phase IV (KMG-IV): sequencing the most valuable type-strain genomes for metagenomic binning, comparative biology and taxonomic classification.</title>
        <authorList>
            <person name="Goeker M."/>
        </authorList>
    </citation>
    <scope>NUCLEOTIDE SEQUENCE</scope>
    <source>
        <strain evidence="13">DSM 13886</strain>
    </source>
</reference>
<evidence type="ECO:0000259" key="11">
    <source>
        <dbReference type="Pfam" id="PF12627"/>
    </source>
</evidence>
<dbReference type="GO" id="GO:0016787">
    <property type="term" value="F:hydrolase activity"/>
    <property type="evidence" value="ECO:0007669"/>
    <property type="project" value="UniProtKB-KW"/>
</dbReference>
<keyword evidence="13" id="KW-0378">Hydrolase</keyword>